<dbReference type="GO" id="GO:0004731">
    <property type="term" value="F:purine-nucleoside phosphorylase activity"/>
    <property type="evidence" value="ECO:0007669"/>
    <property type="project" value="TreeGrafter"/>
</dbReference>
<dbReference type="GO" id="GO:0005829">
    <property type="term" value="C:cytosol"/>
    <property type="evidence" value="ECO:0007669"/>
    <property type="project" value="TreeGrafter"/>
</dbReference>
<accession>A0A1M5S5Y2</accession>
<evidence type="ECO:0000313" key="5">
    <source>
        <dbReference type="EMBL" id="SHH33896.1"/>
    </source>
</evidence>
<dbReference type="SUPFAM" id="SSF53167">
    <property type="entry name" value="Purine and uridine phosphorylases"/>
    <property type="match status" value="1"/>
</dbReference>
<dbReference type="PANTHER" id="PTHR43691:SF11">
    <property type="entry name" value="FI09636P-RELATED"/>
    <property type="match status" value="1"/>
</dbReference>
<protein>
    <recommendedName>
        <fullName evidence="2">Uridine phosphorylase</fullName>
        <ecNumber evidence="1">2.4.2.3</ecNumber>
    </recommendedName>
</protein>
<dbReference type="Pfam" id="PF01048">
    <property type="entry name" value="PNP_UDP_1"/>
    <property type="match status" value="1"/>
</dbReference>
<dbReference type="RefSeq" id="WP_200796483.1">
    <property type="nucleotide sequence ID" value="NZ_FQXR01000002.1"/>
</dbReference>
<dbReference type="EC" id="2.4.2.3" evidence="1"/>
<dbReference type="Proteomes" id="UP000184389">
    <property type="component" value="Unassembled WGS sequence"/>
</dbReference>
<evidence type="ECO:0000256" key="2">
    <source>
        <dbReference type="ARBA" id="ARBA00021980"/>
    </source>
</evidence>
<gene>
    <name evidence="5" type="ORF">SAMN02745180_00082</name>
</gene>
<keyword evidence="6" id="KW-1185">Reference proteome</keyword>
<name>A0A1M5S5Y2_9FIRM</name>
<dbReference type="PANTHER" id="PTHR43691">
    <property type="entry name" value="URIDINE PHOSPHORYLASE"/>
    <property type="match status" value="1"/>
</dbReference>
<reference evidence="5 6" key="1">
    <citation type="submission" date="2016-11" db="EMBL/GenBank/DDBJ databases">
        <authorList>
            <person name="Jaros S."/>
            <person name="Januszkiewicz K."/>
            <person name="Wedrychowicz H."/>
        </authorList>
    </citation>
    <scope>NUCLEOTIDE SEQUENCE [LARGE SCALE GENOMIC DNA]</scope>
    <source>
        <strain evidence="5 6">DSM 13106</strain>
    </source>
</reference>
<comment type="catalytic activity">
    <reaction evidence="3">
        <text>uridine + phosphate = alpha-D-ribose 1-phosphate + uracil</text>
        <dbReference type="Rhea" id="RHEA:24388"/>
        <dbReference type="ChEBI" id="CHEBI:16704"/>
        <dbReference type="ChEBI" id="CHEBI:17568"/>
        <dbReference type="ChEBI" id="CHEBI:43474"/>
        <dbReference type="ChEBI" id="CHEBI:57720"/>
        <dbReference type="EC" id="2.4.2.3"/>
    </reaction>
</comment>
<dbReference type="InterPro" id="IPR035994">
    <property type="entry name" value="Nucleoside_phosphorylase_sf"/>
</dbReference>
<evidence type="ECO:0000256" key="1">
    <source>
        <dbReference type="ARBA" id="ARBA00011888"/>
    </source>
</evidence>
<dbReference type="STRING" id="1123281.SAMN02745180_00082"/>
<evidence type="ECO:0000259" key="4">
    <source>
        <dbReference type="Pfam" id="PF01048"/>
    </source>
</evidence>
<dbReference type="InterPro" id="IPR000845">
    <property type="entry name" value="Nucleoside_phosphorylase_d"/>
</dbReference>
<feature type="domain" description="Nucleoside phosphorylase" evidence="4">
    <location>
        <begin position="33"/>
        <end position="222"/>
    </location>
</feature>
<dbReference type="AlphaFoldDB" id="A0A1M5S5Y2"/>
<sequence>MLKKEFPILEFDDTKEAVIEPHNIIKKLDIPEYGVMCFFNDVLQELKNQGKLKPIAFLKSEMGENPIYELEFEGNKVIVFNPGVGAPMAAAVLEDAIAMGMNKFIVCGGAGVLNREIAVGHVVIPVLAVRDEGVSYHYLPPSREVEANKEAVEVIKEVLGSHKCKYLISKTWTTDAFYRETPQKIKLRKEEGCVTVEMEAAAFFAVAKFRGIKFGQILYGGDDVSCEEWDSRNWNARSDIRKNLFWFAVESCLKL</sequence>
<evidence type="ECO:0000256" key="3">
    <source>
        <dbReference type="ARBA" id="ARBA00048447"/>
    </source>
</evidence>
<dbReference type="CDD" id="cd09007">
    <property type="entry name" value="NP-I_spr0068"/>
    <property type="match status" value="1"/>
</dbReference>
<dbReference type="EMBL" id="FQXR01000002">
    <property type="protein sequence ID" value="SHH33896.1"/>
    <property type="molecule type" value="Genomic_DNA"/>
</dbReference>
<dbReference type="Gene3D" id="3.40.50.1580">
    <property type="entry name" value="Nucleoside phosphorylase domain"/>
    <property type="match status" value="1"/>
</dbReference>
<dbReference type="GO" id="GO:0004850">
    <property type="term" value="F:uridine phosphorylase activity"/>
    <property type="evidence" value="ECO:0007669"/>
    <property type="project" value="UniProtKB-EC"/>
</dbReference>
<organism evidence="5 6">
    <name type="scientific">Sporanaerobacter acetigenes DSM 13106</name>
    <dbReference type="NCBI Taxonomy" id="1123281"/>
    <lineage>
        <taxon>Bacteria</taxon>
        <taxon>Bacillati</taxon>
        <taxon>Bacillota</taxon>
        <taxon>Tissierellia</taxon>
        <taxon>Tissierellales</taxon>
        <taxon>Sporanaerobacteraceae</taxon>
        <taxon>Sporanaerobacter</taxon>
    </lineage>
</organism>
<proteinExistence type="predicted"/>
<evidence type="ECO:0000313" key="6">
    <source>
        <dbReference type="Proteomes" id="UP000184389"/>
    </source>
</evidence>
<dbReference type="GO" id="GO:0006152">
    <property type="term" value="P:purine nucleoside catabolic process"/>
    <property type="evidence" value="ECO:0007669"/>
    <property type="project" value="TreeGrafter"/>
</dbReference>